<dbReference type="GO" id="GO:0016020">
    <property type="term" value="C:membrane"/>
    <property type="evidence" value="ECO:0007669"/>
    <property type="project" value="TreeGrafter"/>
</dbReference>
<dbReference type="GO" id="GO:0005737">
    <property type="term" value="C:cytoplasm"/>
    <property type="evidence" value="ECO:0007669"/>
    <property type="project" value="TreeGrafter"/>
</dbReference>
<keyword evidence="1" id="KW-0443">Lipid metabolism</keyword>
<evidence type="ECO:0000259" key="2">
    <source>
        <dbReference type="PROSITE" id="PS51635"/>
    </source>
</evidence>
<dbReference type="PROSITE" id="PS51635">
    <property type="entry name" value="PNPLA"/>
    <property type="match status" value="1"/>
</dbReference>
<sequence>MIKNLILSGGGLNIYITLGALDVLLQKGHLDNLENICGCSAGSLIAVCLALGVTPRQISDIPQTSNFIQWNAYNDVMALGSPLDIGPIREMCRSLLKQYPNVKTFQDITDLYGKNVTVVATDYLTGETVYFNTENTPDYDLVECMVASCTLPFVFSPTEYMGRKYWDGTVSDPLSLSLYSEMHTLAINLTFDIANASNPFMRFLNIVFKKIRELNHIDKYNIVQISVPPDANPEGMLSSDIGKKFSLFCYGQSGCLEQISAIVRKMKSQERHYGSGDED</sequence>
<dbReference type="AlphaFoldDB" id="A0A6C0KCV8"/>
<dbReference type="PANTHER" id="PTHR12406:SF7">
    <property type="entry name" value="PATATIN-LIKE PHOSPHOLIPASE DOMAIN-CONTAINING PROTEIN 4"/>
    <property type="match status" value="1"/>
</dbReference>
<dbReference type="Gene3D" id="3.40.1090.10">
    <property type="entry name" value="Cytosolic phospholipase A2 catalytic domain"/>
    <property type="match status" value="2"/>
</dbReference>
<organism evidence="3">
    <name type="scientific">viral metagenome</name>
    <dbReference type="NCBI Taxonomy" id="1070528"/>
    <lineage>
        <taxon>unclassified sequences</taxon>
        <taxon>metagenomes</taxon>
        <taxon>organismal metagenomes</taxon>
    </lineage>
</organism>
<dbReference type="GO" id="GO:0019433">
    <property type="term" value="P:triglyceride catabolic process"/>
    <property type="evidence" value="ECO:0007669"/>
    <property type="project" value="TreeGrafter"/>
</dbReference>
<evidence type="ECO:0000256" key="1">
    <source>
        <dbReference type="ARBA" id="ARBA00023098"/>
    </source>
</evidence>
<evidence type="ECO:0000313" key="3">
    <source>
        <dbReference type="EMBL" id="QHU14580.1"/>
    </source>
</evidence>
<dbReference type="InterPro" id="IPR033562">
    <property type="entry name" value="PLPL"/>
</dbReference>
<accession>A0A6C0KCV8</accession>
<dbReference type="SUPFAM" id="SSF52151">
    <property type="entry name" value="FabD/lysophospholipase-like"/>
    <property type="match status" value="1"/>
</dbReference>
<name>A0A6C0KCV8_9ZZZZ</name>
<dbReference type="GO" id="GO:0004806">
    <property type="term" value="F:triacylglycerol lipase activity"/>
    <property type="evidence" value="ECO:0007669"/>
    <property type="project" value="TreeGrafter"/>
</dbReference>
<dbReference type="GO" id="GO:0055088">
    <property type="term" value="P:lipid homeostasis"/>
    <property type="evidence" value="ECO:0007669"/>
    <property type="project" value="TreeGrafter"/>
</dbReference>
<dbReference type="InterPro" id="IPR002641">
    <property type="entry name" value="PNPLA_dom"/>
</dbReference>
<dbReference type="Pfam" id="PF01734">
    <property type="entry name" value="Patatin"/>
    <property type="match status" value="1"/>
</dbReference>
<proteinExistence type="predicted"/>
<protein>
    <recommendedName>
        <fullName evidence="2">PNPLA domain-containing protein</fullName>
    </recommendedName>
</protein>
<dbReference type="InterPro" id="IPR016035">
    <property type="entry name" value="Acyl_Trfase/lysoPLipase"/>
</dbReference>
<dbReference type="PANTHER" id="PTHR12406">
    <property type="entry name" value="CALCIUM-INDEPENDENT PHOSPHOLIPASE A2 IPLA2 -RELATED"/>
    <property type="match status" value="1"/>
</dbReference>
<feature type="domain" description="PNPLA" evidence="2">
    <location>
        <begin position="5"/>
        <end position="180"/>
    </location>
</feature>
<reference evidence="3" key="1">
    <citation type="journal article" date="2020" name="Nature">
        <title>Giant virus diversity and host interactions through global metagenomics.</title>
        <authorList>
            <person name="Schulz F."/>
            <person name="Roux S."/>
            <person name="Paez-Espino D."/>
            <person name="Jungbluth S."/>
            <person name="Walsh D.A."/>
            <person name="Denef V.J."/>
            <person name="McMahon K.D."/>
            <person name="Konstantinidis K.T."/>
            <person name="Eloe-Fadrosh E.A."/>
            <person name="Kyrpides N.C."/>
            <person name="Woyke T."/>
        </authorList>
    </citation>
    <scope>NUCLEOTIDE SEQUENCE</scope>
    <source>
        <strain evidence="3">GVMAG-S-1102113-126</strain>
    </source>
</reference>
<dbReference type="GO" id="GO:0005811">
    <property type="term" value="C:lipid droplet"/>
    <property type="evidence" value="ECO:0007669"/>
    <property type="project" value="TreeGrafter"/>
</dbReference>
<dbReference type="EMBL" id="MN740844">
    <property type="protein sequence ID" value="QHU14580.1"/>
    <property type="molecule type" value="Genomic_DNA"/>
</dbReference>